<keyword evidence="4" id="KW-0418">Kinase</keyword>
<dbReference type="EC" id="2.7.11.1" evidence="1"/>
<dbReference type="OrthoDB" id="515596at2759"/>
<evidence type="ECO:0000313" key="10">
    <source>
        <dbReference type="EMBL" id="PSC74845.1"/>
    </source>
</evidence>
<dbReference type="Gene3D" id="1.25.10.10">
    <property type="entry name" value="Leucine-rich Repeat Variant"/>
    <property type="match status" value="2"/>
</dbReference>
<dbReference type="STRING" id="554055.A0A2P6VLA1"/>
<feature type="compositionally biased region" description="Low complexity" evidence="7">
    <location>
        <begin position="810"/>
        <end position="837"/>
    </location>
</feature>
<dbReference type="PROSITE" id="PS00108">
    <property type="entry name" value="PROTEIN_KINASE_ST"/>
    <property type="match status" value="1"/>
</dbReference>
<dbReference type="EMBL" id="LHPF02000003">
    <property type="protein sequence ID" value="PSC74845.1"/>
    <property type="molecule type" value="Genomic_DNA"/>
</dbReference>
<dbReference type="SUPFAM" id="SSF48371">
    <property type="entry name" value="ARM repeat"/>
    <property type="match status" value="2"/>
</dbReference>
<dbReference type="GO" id="GO:0003676">
    <property type="term" value="F:nucleic acid binding"/>
    <property type="evidence" value="ECO:0007669"/>
    <property type="project" value="InterPro"/>
</dbReference>
<feature type="region of interest" description="Disordered" evidence="7">
    <location>
        <begin position="1982"/>
        <end position="2024"/>
    </location>
</feature>
<feature type="compositionally biased region" description="Low complexity" evidence="7">
    <location>
        <begin position="507"/>
        <end position="519"/>
    </location>
</feature>
<dbReference type="Gene3D" id="1.10.510.10">
    <property type="entry name" value="Transferase(Phosphotransferase) domain 1"/>
    <property type="match status" value="1"/>
</dbReference>
<gene>
    <name evidence="10" type="ORF">C2E20_2068</name>
</gene>
<dbReference type="SMART" id="SM00220">
    <property type="entry name" value="S_TKc"/>
    <property type="match status" value="1"/>
</dbReference>
<sequence>MYGGDGSRGYAPSPRPPPPLLSPSSRPTFPKALSDKYRLGRELGRGAFGQVFLGLDTRTGEHVAIKQLSLERLPGESLQGIMNEVELLRALNHRNIVKYIGSLKSRTHLYIILEYMENGSLSSVIKESKFGPFPESLVAVYTQQVLQGLAYLHAQGVVHRDIKGANILTTKEGLVKLADFGVAAKLVELEAEGQGGRPAATNPVGTPYWMAPEVVELKSVGPASDIWSVGCLAIELLTGVPPYYDLVPQSALYKVVTDLHPPLPPGISSGFHDFLLQCFQKDPAARPTARQLLQHSWVTYNRRTLKSSWSRTRGLKARGAGPLAEGYTSVSTVVERILQSTADSEAGGSVSGASTLAGPDALTPLDQAAVQQAAQQAAQQQRAQQQGLGPVGGGILGNAAALATVGAAGGSGTAAKQSVFSVATVAAGRGTAAGAAGPLTGKLPLPPVFAKGQRQAHQQQAAGQQEADGADTPAAGLHRRLWSGAAAGAPPPQEVADALQRLQVGDAQAEPAQQQQQGQPLDSADDPAGALLLGQLEASAGGDAGVGAALAPRAAVACSMLKAATAATLATVVEQDALAAEASAQSRHEAAEVRRQVAGMRVLVFNPGERSFAQEAAATASCRALQGPLARDLQLRGAFLEADGVSALRELLDNPSDRVLEAALDLLLVLAAADADVLLACCRLGFIPAVLRFALPSTPIDLRLQAASFAEVLCRSSSASAQQVVACQGVPFLRDMIDEQQQHPQQLELAAMAVGCFWLLLRRSQEPGWPLSLLQLLRLLAHHNLPLRLLRLLPRIMQAHGAAAAAAAEVTRAQQAQRSQQAQQAPPPQQQRQQQHAAARHARAPSVPQTEAELELLRNDELAATAAASLAGDLGLAGSPSTSPERIGSPGRRWLGRTLPGSPSRLSRVRSSRPAATAAEPALVGSAFAAAPPPLAAQQQQQQVPPQVEAERRLGELLDGVINLMAVMALGDSSVKARLCQREVLAGMLGLAAHLGQGQQLRVLRWVRQLATDQLVLQALEEAGAVAFVVEALRQPAKQPDALAALHSLCQLSRSRQELAAESGAVAPLAQLVLAPPQVAAKLPPGSGDAGAPAAAAAARNLTVSLLCGFAHGGPRSRQQMWAARGFDALLLLLKEEAHQAAALDALAAWLEAEPPRVEARLREPDTLPCLVTLLPAGAAAGAALGAAGGDSEALQALLAALLRLLQRSPRLAADLAQNGLAPRVVELLKWPPNATATLSLLHMLRAMYEPHPRPKEFIHSFRLQQVLTTLAHGQSAANQVLVRKQAQILLDAFQVNYVLRYAVGCTISGVMDLNDAVASMNDGLWRTCRELASTAECAQRGRQHSHHSSLPSPAQRSLSAPPEHAMPSPFQAQSEQQNSGGDGGADAAAAALRHMHAQQLAFLEVQRCEHNACVPGEVASINGGLWRACRELASASTADSTQQQHRGRQLTRSEMSEHGAPMALAPPPPPRSLSAPPQHHAAASQFYEEAGCRTHDAAAVLAHMHEQQLAVLSAQQREQQAWCEAATSLVLGTLPEHSVPSADSLPSRASYCPPPVRCSAPPELSSDLGPVIAEMWQRAEQRVVADRAESQRASAHREAAAAAAAAAAADERLRAEQSAWQAQRAREQQAWEQRRRREEMEAQAEWQARRHELLLQRAAELAASQPKELSNRLLRQFHLDKTIDGKEVLLRSVSRNDDLGIAVSRKVLVVAAEEVPAFFAKHHGIQGQGWNSPARLFHHLHHAVPTQLMPAPGGQPRLVHGAEGFTVETAKAWCTECPVRADMAAKKPAEKRVVHPIVAIMTLMHLAADLIDLGAGRDERYRYVLVVIDVFSRYCWLYPLASKTTIGVARHLYFQFMRTQVPAKLQTDNGLEFCGKEVKELCELFNVRHAKSMPGHPETNGCVERKNRELKNKIRALLMACPLFDWAFHVLTVMQMVNNSPTSALGGMAPTKALFGTLPSNMNLPLLDDIVRLLGFTSSAEANDADTPPAPATRKGSAAQPKRRRTLSELVLPSDSEDEASDDAALDEATLQIAATASPLGRRSTRTNAGGRLSQLVADELLDEAGEVPTRALPQRATAMRSPSGKRRAATSLLDQLAAIAAECDAADELDKVDDSSDGAGTSADAEAAAILTAHHGAHQEQVLALHVRNRQRIRSQGGKGGAEFDIGDAVLLKPASMGKVGTSTIQRKRLTCRVVGVAEQTGKYHLRCNTGLLKGTYGGGEVLRPAPAESAAELNFAADADSSEAPLVTLTAAPAPRAAMDLLLTPLVTRLLKQYVKRSSEGAGRDLKVSFSRGNVLTLHNLELNLAPLLGGAAALAHVRRAFARRLSITIPWTALITQPIQVVLDTVELVLSAADDEPPPTPMTSASALSEAGSRQALADEEAAAAAAGGGGAGAGWFGSALQSLALRAGLNVTVKLTNVVAKWVQEEQFVAAVTLQELLLQTSTDDWAQGLQNPEAWLKKECSIRQLSVSLDGAPAAAPGAAPPHSYQPLLRVASLSASALLPAFAWLEGADLAGDAFNTSVDVRLAPLHVAINDRQLRWAGILVAVMQAAAAAKSAAAAAEEAAAAEASTGLGSPVKPAITAAWGSPATPAALLAATPGASPSPAQGAAAMVAAAAAAPRPQTKALGVFGRVWDFLIDEASYVETADGPPSPSQGLPGSSPPASASLPHQLPAVPMYSELQVLLEGLDVALGLVVDRTQQPAAAAAEGGSEQPPAQQQQALSQAPDLEDTLRQLRAATASNSVAAAAALQQQLVAALAAADGGGGSGMQRLQQHHPPAYEVHHCAELRLHQLKVAVASVDASISGVAVELHQLTLRRSTAAAPLLGAMLTPGGAASGAAAAVQPDRLALTAAVAAAGSSSWVEVLSLEAEQPVQAASPPEQQQQQQKQQQLAVSVHFFDSAAAPGGARPQGSPTPGQLRCTARVGRLLVAHAPGFVSNLLLLARQYEAGAAAAAMFNALPVAGSSPLPRPAAPASDASQPEGAAAGERSGGASGSSSPSSLAQALQPQLLVECRLAQVELLALSSQAPEAAAVALLLRQLDLHSGALNWEAPWNTRLRHTLLAPAQGFAGHGLRLSLAAAELAVADATTAASGDCGGLWQLQRAEAVSNVFVLDAVVATAVAAAPASPAGTAAPGAGPGPDLMLSAALSPWQLRLAGQQAAAVAAVCSGISAEASHRFEAPLLLAAADPQEASWLASCSLSSTSGLQLAYASAGDLRQWHDPHGSTAITQSSAAGGSSDPAIFLSVGTVVAALAASPAPAGAAAAAAAHPHARQLLLQLRLLDAHAWLAPAVDVRLPAAEARLGWAAQQGSPTMLPEPLLLAGALRFSRRSTELQHEEGEGGQLAAGEAESLQGKAALEGLRVRLLEAAAWGSEDAAGSDREAGGGGGGGWQPPAGAAAAEVVVEELLVLLQQTPVAENRPWLAGSSGAAAALLSSADASLIGVAITVWHAGPPGADATAMLLPTDGRLQLLLQPHTGAVGVAAHAQLLPLQVSLPSVDALTAVINAVTCSDDDSTGEQRASQQRQQQHSQRQSASRQRPLPAASAAAVAAAATVIIEDASATLGRPLHSHNLAAPVPAAVRGDGGAVAASPPAGQQQPADDLSAALFTFVHSRGDSSAETRPAPLQVQVFSGGGGGSDDESPRGGGLGSRLGARLWGSGRQVAQPRSGEAARLQGIRWCYPQQREVVLLAVEDPPAALLAATWELGWYLAEDDAYLSVDVRAVTLNSIGAVGSPRGKQLLLLLAEEACAAAEWELRWELPAGTVAGAGAAAAAVLQRLRINPRHSADVEAAMAAGLGRQLRVPAPLAASLTVVLTAEAGSLALLAATPLLQQHQHHKQQHPQARHHKAATAMLDTVAVLHAGSLRAAVHTYPAPEGSTVLAADVQAALALCLPDSSSATAPADSAAATLPGWGVVEPFLLDAAVEFCSGAAGPLQPYPGPGQEQTRREQQRTGRSQQHEQATAVPPFWRQQQQQELPMLAVRPPPTRQGLALHLGVERQPLTVNASEAALAEVRRLVALLSGPSDASSSSRDVEGSPTAATTSAAPLLVVNQGGRSVWLRQQGTSQHRVLLQSGQRLPFVWPAPPALVPGATRRLQLALATAAVEDAAAWSTPVDVMAAGGHPLLLRAPDGCSAMLAVQVRHASGGGWEAVLLPAVRVENHLSVPLHLCLTNDVPAAPSSGSSKGSPAARQQQHALLDVRPSGCADTALHSFRAVLRLWLGGDVSSGGGWSQAVSMPRFRGAQPEPLLMVLHCSPAAAASAVGAGVRPPTAPDAAVQQLGAVLAQLLPPDGASGQVTVRLWPSLLLRNAMPCPVRLLLPVPASAVPGQPASPQQQRLQHHEVVLPAGGSQQLTVPLRGGTVGAFVALEPPGEHTAGSSSSSSDGGGGGGGMKSPGVAVVVPPLIAESAEQQWFGAGSGARQAAGSGAPLGAAALFIAPPGEAVCLQLPVRVDLPSGLPGAAGGGGSGSTVVQADCLLVTQQHTDGVPLLQLTLRPALAVHNCLPLPLVFQVPGMPAVSVPAGASLPLPAGRSSSGGAAEEATVLLLVAAGGTAAQGGGALEPSQQQAAPDEGQRQLLLKSQPLKLECEDGEGEGGGEGGGSSSTQLLLVSEPPAAARSASGLWRSAGAASARVECHLAARVQVERHSAAGGTATAGCINVTLTAGGFMSNLTGLPLAMLAEGVAAGAALPTTAAPAAPQPPGALAPQNSGVSLTSADSVGALPAVQYGERQGTLLPHAATLPLLQLWHAGGHAAQRQGSWSRDVLRSFGGSLLSAPSQQAGGAAGPPCLRVALAGPPGAFALDPELPTPRPTLQEGGEAAEATLCWSPTLLPFVAGGRERLYLQQPGSSGRKDGSTVMLTYRVLQTGGCFHLVLFRDRQPPFIVQNATGGAVELGFFPPAEAGDGSYTYPAAPSAAMRVTPGHTLECDFTPAGGEGSNGQSDGSLSPRRSAAGAAGGWADQEDEDAFLDCLLREELQAAGQGQQRPPPVLKFRAAGSTEWRHPCALLPGLHVAAPSSGSSGRTTPRAGEDPEADTEAQLGEVHVSKCCATTRILLLPAAAAAVPAAAAAAVAAEQAEEEEAAAAARPIPLRLEVRLAQLQLCLWDDERRRLLPGGGTSSGGGGGSPLGRELFSLSLQQLDMQLSRSYFVAAGCSGTTGGAGAQPHAWQRQALAVLAARFSAAALQLDSYLPASEQRVLLTSLPVDDVGHGAPRRTRRGPPLQLALEVHHCLPASEGGADGGGGMSFRKAWVHDLLVQLPTLAAAADDELLLFAERLSGLMSAADGSRQSSTGGDEGTAGGAGASSVGSVSPRHAAAGGAATQPASRMDLLQQSLAAEAAGAAASRLYIEQAVVEAVRLLLDAHIAAGTAGVPVAVDTHRAPVTLSRIAAHNVLFRPHILVRGLMAHGVAEALLNAPQVLGSLSLLFNPTGLVQSVRAGVSDLIGLPLAALQNQSLTEFVSGVGMGSVSLVKHTLGWTLTSISGFSQAFSRAVDSAVTLRTGTAGGGAGGGALAHRPPPSHLGHGLTQALAGLAEGVAAGITGVVRAPLQRYSSGSGVLGGIGRGLLGAVGLPVSGALELVGSVSAGLASSAATVLQGAEGLRGTRCAAGHALQQPVLLVTQRAAVLFSAGGLAPVLVLLLAETETDVWYASHEITLFSQVAAPAGRPDAAAPAAVACQLSREAWLRLAPLLRGAHGSR</sequence>
<organism evidence="10 11">
    <name type="scientific">Micractinium conductrix</name>
    <dbReference type="NCBI Taxonomy" id="554055"/>
    <lineage>
        <taxon>Eukaryota</taxon>
        <taxon>Viridiplantae</taxon>
        <taxon>Chlorophyta</taxon>
        <taxon>core chlorophytes</taxon>
        <taxon>Trebouxiophyceae</taxon>
        <taxon>Chlorellales</taxon>
        <taxon>Chlorellaceae</taxon>
        <taxon>Chlorella clade</taxon>
        <taxon>Micractinium</taxon>
    </lineage>
</organism>
<dbReference type="PROSITE" id="PS50994">
    <property type="entry name" value="INTEGRASE"/>
    <property type="match status" value="1"/>
</dbReference>
<feature type="region of interest" description="Disordered" evidence="7">
    <location>
        <begin position="5289"/>
        <end position="5326"/>
    </location>
</feature>
<feature type="binding site" evidence="6">
    <location>
        <position position="66"/>
    </location>
    <ligand>
        <name>ATP</name>
        <dbReference type="ChEBI" id="CHEBI:30616"/>
    </ligand>
</feature>
<dbReference type="Gene3D" id="3.30.420.10">
    <property type="entry name" value="Ribonuclease H-like superfamily/Ribonuclease H"/>
    <property type="match status" value="1"/>
</dbReference>
<feature type="region of interest" description="Disordered" evidence="7">
    <location>
        <begin position="2707"/>
        <end position="2729"/>
    </location>
</feature>
<feature type="region of interest" description="Disordered" evidence="7">
    <location>
        <begin position="3379"/>
        <end position="3400"/>
    </location>
</feature>
<evidence type="ECO:0000256" key="2">
    <source>
        <dbReference type="ARBA" id="ARBA00022679"/>
    </source>
</evidence>
<keyword evidence="11" id="KW-1185">Reference proteome</keyword>
<evidence type="ECO:0000256" key="5">
    <source>
        <dbReference type="ARBA" id="ARBA00022840"/>
    </source>
</evidence>
<feature type="compositionally biased region" description="Low complexity" evidence="7">
    <location>
        <begin position="2658"/>
        <end position="2672"/>
    </location>
</feature>
<reference evidence="10 11" key="1">
    <citation type="journal article" date="2018" name="Plant J.">
        <title>Genome sequences of Chlorella sorokiniana UTEX 1602 and Micractinium conductrix SAG 241.80: implications to maltose excretion by a green alga.</title>
        <authorList>
            <person name="Arriola M.B."/>
            <person name="Velmurugan N."/>
            <person name="Zhang Y."/>
            <person name="Plunkett M.H."/>
            <person name="Hondzo H."/>
            <person name="Barney B.M."/>
        </authorList>
    </citation>
    <scope>NUCLEOTIDE SEQUENCE [LARGE SCALE GENOMIC DNA]</scope>
    <source>
        <strain evidence="10 11">SAG 241.80</strain>
    </source>
</reference>
<dbReference type="GO" id="GO:0005524">
    <property type="term" value="F:ATP binding"/>
    <property type="evidence" value="ECO:0007669"/>
    <property type="project" value="UniProtKB-UniRule"/>
</dbReference>
<dbReference type="InterPro" id="IPR011989">
    <property type="entry name" value="ARM-like"/>
</dbReference>
<feature type="compositionally biased region" description="Polar residues" evidence="7">
    <location>
        <begin position="1371"/>
        <end position="1380"/>
    </location>
</feature>
<feature type="region of interest" description="Disordered" evidence="7">
    <location>
        <begin position="506"/>
        <end position="527"/>
    </location>
</feature>
<proteinExistence type="predicted"/>
<keyword evidence="5 6" id="KW-0067">ATP-binding</keyword>
<dbReference type="GO" id="GO:0004674">
    <property type="term" value="F:protein serine/threonine kinase activity"/>
    <property type="evidence" value="ECO:0007669"/>
    <property type="project" value="UniProtKB-EC"/>
</dbReference>
<evidence type="ECO:0000259" key="9">
    <source>
        <dbReference type="PROSITE" id="PS50994"/>
    </source>
</evidence>
<feature type="region of interest" description="Disordered" evidence="7">
    <location>
        <begin position="3937"/>
        <end position="3971"/>
    </location>
</feature>
<feature type="region of interest" description="Disordered" evidence="7">
    <location>
        <begin position="2970"/>
        <end position="3005"/>
    </location>
</feature>
<accession>A0A2P6VLA1</accession>
<feature type="compositionally biased region" description="Gly residues" evidence="7">
    <location>
        <begin position="4389"/>
        <end position="4398"/>
    </location>
</feature>
<dbReference type="InterPro" id="IPR012337">
    <property type="entry name" value="RNaseH-like_sf"/>
</dbReference>
<dbReference type="PANTHER" id="PTHR48012">
    <property type="entry name" value="STERILE20-LIKE KINASE, ISOFORM B-RELATED"/>
    <property type="match status" value="1"/>
</dbReference>
<evidence type="ECO:0000256" key="4">
    <source>
        <dbReference type="ARBA" id="ARBA00022777"/>
    </source>
</evidence>
<feature type="region of interest" description="Disordered" evidence="7">
    <location>
        <begin position="810"/>
        <end position="851"/>
    </location>
</feature>
<dbReference type="InterPro" id="IPR000719">
    <property type="entry name" value="Prot_kinase_dom"/>
</dbReference>
<feature type="region of interest" description="Disordered" evidence="7">
    <location>
        <begin position="1"/>
        <end position="27"/>
    </location>
</feature>
<feature type="compositionally biased region" description="Low complexity" evidence="7">
    <location>
        <begin position="5309"/>
        <end position="5326"/>
    </location>
</feature>
<feature type="region of interest" description="Disordered" evidence="7">
    <location>
        <begin position="4935"/>
        <end position="4965"/>
    </location>
</feature>
<dbReference type="InterPro" id="IPR011009">
    <property type="entry name" value="Kinase-like_dom_sf"/>
</dbReference>
<evidence type="ECO:0000256" key="7">
    <source>
        <dbReference type="SAM" id="MobiDB-lite"/>
    </source>
</evidence>
<dbReference type="InterPro" id="IPR000225">
    <property type="entry name" value="Armadillo"/>
</dbReference>
<dbReference type="InterPro" id="IPR016024">
    <property type="entry name" value="ARM-type_fold"/>
</dbReference>
<feature type="compositionally biased region" description="Polar residues" evidence="7">
    <location>
        <begin position="1349"/>
        <end position="1359"/>
    </location>
</feature>
<dbReference type="Pfam" id="PF00069">
    <property type="entry name" value="Pkinase"/>
    <property type="match status" value="1"/>
</dbReference>
<feature type="region of interest" description="Disordered" evidence="7">
    <location>
        <begin position="3517"/>
        <end position="3548"/>
    </location>
</feature>
<dbReference type="SUPFAM" id="SSF53098">
    <property type="entry name" value="Ribonuclease H-like"/>
    <property type="match status" value="1"/>
</dbReference>
<feature type="compositionally biased region" description="Gly residues" evidence="7">
    <location>
        <begin position="5299"/>
        <end position="5308"/>
    </location>
</feature>
<dbReference type="InterPro" id="IPR008271">
    <property type="entry name" value="Ser/Thr_kinase_AS"/>
</dbReference>
<dbReference type="InterPro" id="IPR017441">
    <property type="entry name" value="Protein_kinase_ATP_BS"/>
</dbReference>
<keyword evidence="2" id="KW-0808">Transferase</keyword>
<comment type="caution">
    <text evidence="10">The sequence shown here is derived from an EMBL/GenBank/DDBJ whole genome shotgun (WGS) entry which is preliminary data.</text>
</comment>
<feature type="compositionally biased region" description="Low complexity" evidence="7">
    <location>
        <begin position="2970"/>
        <end position="2992"/>
    </location>
</feature>
<dbReference type="PROSITE" id="PS00107">
    <property type="entry name" value="PROTEIN_KINASE_ATP"/>
    <property type="match status" value="1"/>
</dbReference>
<feature type="compositionally biased region" description="Low complexity" evidence="7">
    <location>
        <begin position="2717"/>
        <end position="2729"/>
    </location>
</feature>
<protein>
    <recommendedName>
        <fullName evidence="1">non-specific serine/threonine protein kinase</fullName>
        <ecNumber evidence="1">2.7.11.1</ecNumber>
    </recommendedName>
</protein>
<dbReference type="GO" id="GO:0005737">
    <property type="term" value="C:cytoplasm"/>
    <property type="evidence" value="ECO:0007669"/>
    <property type="project" value="TreeGrafter"/>
</dbReference>
<feature type="region of interest" description="Disordered" evidence="7">
    <location>
        <begin position="444"/>
        <end position="472"/>
    </location>
</feature>
<evidence type="ECO:0000259" key="8">
    <source>
        <dbReference type="PROSITE" id="PS50011"/>
    </source>
</evidence>
<feature type="compositionally biased region" description="Low complexity" evidence="7">
    <location>
        <begin position="444"/>
        <end position="467"/>
    </location>
</feature>
<feature type="domain" description="Protein kinase" evidence="8">
    <location>
        <begin position="37"/>
        <end position="298"/>
    </location>
</feature>
<feature type="compositionally biased region" description="Low complexity" evidence="7">
    <location>
        <begin position="3524"/>
        <end position="3548"/>
    </location>
</feature>
<feature type="domain" description="Integrase catalytic" evidence="9">
    <location>
        <begin position="1793"/>
        <end position="1959"/>
    </location>
</feature>
<feature type="compositionally biased region" description="Polar residues" evidence="7">
    <location>
        <begin position="1436"/>
        <end position="1445"/>
    </location>
</feature>
<evidence type="ECO:0000256" key="6">
    <source>
        <dbReference type="PROSITE-ProRule" id="PRU10141"/>
    </source>
</evidence>
<feature type="region of interest" description="Disordered" evidence="7">
    <location>
        <begin position="4592"/>
        <end position="4611"/>
    </location>
</feature>
<dbReference type="PANTHER" id="PTHR48012:SF26">
    <property type="entry name" value="SERINE_THREONINE-PROTEIN KINASE DDB_G0283821-RELATED"/>
    <property type="match status" value="1"/>
</dbReference>
<dbReference type="SUPFAM" id="SSF56112">
    <property type="entry name" value="Protein kinase-like (PK-like)"/>
    <property type="match status" value="1"/>
</dbReference>
<dbReference type="InterPro" id="IPR050629">
    <property type="entry name" value="STE20/SPS1-PAK"/>
</dbReference>
<evidence type="ECO:0000256" key="3">
    <source>
        <dbReference type="ARBA" id="ARBA00022741"/>
    </source>
</evidence>
<dbReference type="InterPro" id="IPR036397">
    <property type="entry name" value="RNaseH_sf"/>
</dbReference>
<evidence type="ECO:0000313" key="11">
    <source>
        <dbReference type="Proteomes" id="UP000239649"/>
    </source>
</evidence>
<feature type="region of interest" description="Disordered" evidence="7">
    <location>
        <begin position="3635"/>
        <end position="3656"/>
    </location>
</feature>
<name>A0A2P6VLA1_9CHLO</name>
<feature type="region of interest" description="Disordered" evidence="7">
    <location>
        <begin position="2649"/>
        <end position="2672"/>
    </location>
</feature>
<feature type="region of interest" description="Disordered" evidence="7">
    <location>
        <begin position="873"/>
        <end position="914"/>
    </location>
</feature>
<feature type="region of interest" description="Disordered" evidence="7">
    <location>
        <begin position="1436"/>
        <end position="1483"/>
    </location>
</feature>
<dbReference type="Pfam" id="PF00665">
    <property type="entry name" value="rve"/>
    <property type="match status" value="1"/>
</dbReference>
<feature type="region of interest" description="Disordered" evidence="7">
    <location>
        <begin position="5017"/>
        <end position="5042"/>
    </location>
</feature>
<feature type="region of interest" description="Disordered" evidence="7">
    <location>
        <begin position="4373"/>
        <end position="4398"/>
    </location>
</feature>
<dbReference type="SMART" id="SM00185">
    <property type="entry name" value="ARM"/>
    <property type="match status" value="4"/>
</dbReference>
<dbReference type="Proteomes" id="UP000239649">
    <property type="component" value="Unassembled WGS sequence"/>
</dbReference>
<feature type="region of interest" description="Disordered" evidence="7">
    <location>
        <begin position="1340"/>
        <end position="1388"/>
    </location>
</feature>
<dbReference type="InterPro" id="IPR001584">
    <property type="entry name" value="Integrase_cat-core"/>
</dbReference>
<evidence type="ECO:0000256" key="1">
    <source>
        <dbReference type="ARBA" id="ARBA00012513"/>
    </source>
</evidence>
<keyword evidence="3 6" id="KW-0547">Nucleotide-binding</keyword>
<dbReference type="PROSITE" id="PS50011">
    <property type="entry name" value="PROTEIN_KINASE_DOM"/>
    <property type="match status" value="1"/>
</dbReference>
<dbReference type="CDD" id="cd06627">
    <property type="entry name" value="STKc_Cdc7_like"/>
    <property type="match status" value="1"/>
</dbReference>
<dbReference type="GO" id="GO:0015074">
    <property type="term" value="P:DNA integration"/>
    <property type="evidence" value="ECO:0007669"/>
    <property type="project" value="InterPro"/>
</dbReference>
<feature type="region of interest" description="Disordered" evidence="7">
    <location>
        <begin position="4028"/>
        <end position="4047"/>
    </location>
</feature>